<evidence type="ECO:0000313" key="2">
    <source>
        <dbReference type="Proteomes" id="UP000243524"/>
    </source>
</evidence>
<comment type="caution">
    <text evidence="1">The sequence shown here is derived from an EMBL/GenBank/DDBJ whole genome shotgun (WGS) entry which is preliminary data.</text>
</comment>
<proteinExistence type="predicted"/>
<reference evidence="1 2" key="1">
    <citation type="submission" date="2017-06" db="EMBL/GenBank/DDBJ databases">
        <title>the draft geome sequence of Illustriluteabacillus marina B3227.</title>
        <authorList>
            <person name="He R.-H."/>
            <person name="Du Z.-J."/>
        </authorList>
    </citation>
    <scope>NUCLEOTIDE SEQUENCE [LARGE SCALE GENOMIC DNA]</scope>
    <source>
        <strain evidence="1 2">B3227</strain>
    </source>
</reference>
<organism evidence="1 2">
    <name type="scientific">Halalkalibacillus sediminis</name>
    <dbReference type="NCBI Taxonomy" id="2018042"/>
    <lineage>
        <taxon>Bacteria</taxon>
        <taxon>Bacillati</taxon>
        <taxon>Bacillota</taxon>
        <taxon>Bacilli</taxon>
        <taxon>Bacillales</taxon>
        <taxon>Bacillaceae</taxon>
        <taxon>Halalkalibacillus</taxon>
    </lineage>
</organism>
<dbReference type="InterPro" id="IPR021247">
    <property type="entry name" value="DUF2785"/>
</dbReference>
<dbReference type="AlphaFoldDB" id="A0A2I0QTG7"/>
<name>A0A2I0QTG7_9BACI</name>
<gene>
    <name evidence="1" type="ORF">CEY16_06755</name>
</gene>
<evidence type="ECO:0008006" key="3">
    <source>
        <dbReference type="Google" id="ProtNLM"/>
    </source>
</evidence>
<evidence type="ECO:0000313" key="1">
    <source>
        <dbReference type="EMBL" id="PKR77631.1"/>
    </source>
</evidence>
<dbReference type="EMBL" id="PJNH01000002">
    <property type="protein sequence ID" value="PKR77631.1"/>
    <property type="molecule type" value="Genomic_DNA"/>
</dbReference>
<dbReference type="Proteomes" id="UP000243524">
    <property type="component" value="Unassembled WGS sequence"/>
</dbReference>
<keyword evidence="2" id="KW-1185">Reference proteome</keyword>
<accession>A0A2I0QTG7</accession>
<protein>
    <recommendedName>
        <fullName evidence="3">DUF2785 domain-containing protein</fullName>
    </recommendedName>
</protein>
<sequence>MNFNNNESGESMNLKSELKKILSDQPTHIIDNETLIEKMLANIGSVDPELRDELIFSTFGKLIIEERLTHKQLEYILQKCLNKLFVDIGTAEGDSVFARSFSALTIALILEKDREKQLLSDDLVERAIDSSINYLRLEKDIRGYVQGKGWAHSVAHGADLLAEAIKHPYFNTELSHESLEVIKLCLFKESSSMVPYVDDEEERLIFVTEALMEKGTSQEDIEHWVSEISNELKFHLEREGFGLSFFRKRSDVINFLRAFYFRLLFKNEKPSLQKLIAEVLEKWHNQLFNPKSEQ</sequence>
<dbReference type="Pfam" id="PF10978">
    <property type="entry name" value="DUF2785"/>
    <property type="match status" value="1"/>
</dbReference>